<dbReference type="PANTHER" id="PTHR12241">
    <property type="entry name" value="TUBULIN POLYGLUTAMYLASE"/>
    <property type="match status" value="1"/>
</dbReference>
<dbReference type="Pfam" id="PF03133">
    <property type="entry name" value="TTL"/>
    <property type="match status" value="1"/>
</dbReference>
<evidence type="ECO:0000256" key="1">
    <source>
        <dbReference type="ARBA" id="ARBA00022598"/>
    </source>
</evidence>
<dbReference type="PROSITE" id="PS50975">
    <property type="entry name" value="ATP_GRASP"/>
    <property type="match status" value="1"/>
</dbReference>
<evidence type="ECO:0000256" key="4">
    <source>
        <dbReference type="PROSITE-ProRule" id="PRU00409"/>
    </source>
</evidence>
<evidence type="ECO:0000313" key="8">
    <source>
        <dbReference type="Proteomes" id="UP000179807"/>
    </source>
</evidence>
<dbReference type="GO" id="GO:0046872">
    <property type="term" value="F:metal ion binding"/>
    <property type="evidence" value="ECO:0007669"/>
    <property type="project" value="InterPro"/>
</dbReference>
<dbReference type="GO" id="GO:0000226">
    <property type="term" value="P:microtubule cytoskeleton organization"/>
    <property type="evidence" value="ECO:0007669"/>
    <property type="project" value="TreeGrafter"/>
</dbReference>
<keyword evidence="3 4" id="KW-0067">ATP-binding</keyword>
<evidence type="ECO:0000256" key="5">
    <source>
        <dbReference type="SAM" id="MobiDB-lite"/>
    </source>
</evidence>
<dbReference type="PROSITE" id="PS51221">
    <property type="entry name" value="TTL"/>
    <property type="match status" value="1"/>
</dbReference>
<keyword evidence="1 7" id="KW-0436">Ligase</keyword>
<feature type="domain" description="ATP-grasp" evidence="6">
    <location>
        <begin position="321"/>
        <end position="368"/>
    </location>
</feature>
<dbReference type="GO" id="GO:0036064">
    <property type="term" value="C:ciliary basal body"/>
    <property type="evidence" value="ECO:0007669"/>
    <property type="project" value="TreeGrafter"/>
</dbReference>
<evidence type="ECO:0000256" key="2">
    <source>
        <dbReference type="ARBA" id="ARBA00022741"/>
    </source>
</evidence>
<dbReference type="OrthoDB" id="202825at2759"/>
<dbReference type="AlphaFoldDB" id="A0A1J4KHF1"/>
<dbReference type="VEuPathDB" id="TrichDB:TRFO_22675"/>
<keyword evidence="8" id="KW-1185">Reference proteome</keyword>
<proteinExistence type="predicted"/>
<dbReference type="EMBL" id="MLAK01000659">
    <property type="protein sequence ID" value="OHT08757.1"/>
    <property type="molecule type" value="Genomic_DNA"/>
</dbReference>
<dbReference type="Gene3D" id="3.30.470.20">
    <property type="entry name" value="ATP-grasp fold, B domain"/>
    <property type="match status" value="1"/>
</dbReference>
<feature type="region of interest" description="Disordered" evidence="5">
    <location>
        <begin position="421"/>
        <end position="451"/>
    </location>
</feature>
<dbReference type="Proteomes" id="UP000179807">
    <property type="component" value="Unassembled WGS sequence"/>
</dbReference>
<dbReference type="GO" id="GO:0070740">
    <property type="term" value="F:tubulin-glutamic acid ligase activity"/>
    <property type="evidence" value="ECO:0007669"/>
    <property type="project" value="TreeGrafter"/>
</dbReference>
<dbReference type="GO" id="GO:0005524">
    <property type="term" value="F:ATP binding"/>
    <property type="evidence" value="ECO:0007669"/>
    <property type="project" value="UniProtKB-UniRule"/>
</dbReference>
<dbReference type="SUPFAM" id="SSF56059">
    <property type="entry name" value="Glutathione synthetase ATP-binding domain-like"/>
    <property type="match status" value="1"/>
</dbReference>
<evidence type="ECO:0000313" key="7">
    <source>
        <dbReference type="EMBL" id="OHT08757.1"/>
    </source>
</evidence>
<gene>
    <name evidence="7" type="ORF">TRFO_22675</name>
</gene>
<keyword evidence="2 4" id="KW-0547">Nucleotide-binding</keyword>
<name>A0A1J4KHF1_9EUKA</name>
<dbReference type="GO" id="GO:0015631">
    <property type="term" value="F:tubulin binding"/>
    <property type="evidence" value="ECO:0007669"/>
    <property type="project" value="TreeGrafter"/>
</dbReference>
<dbReference type="RefSeq" id="XP_068361893.1">
    <property type="nucleotide sequence ID" value="XM_068502688.1"/>
</dbReference>
<protein>
    <submittedName>
        <fullName evidence="7">Tubulin-tyrosine ligase family protein</fullName>
    </submittedName>
</protein>
<evidence type="ECO:0000259" key="6">
    <source>
        <dbReference type="PROSITE" id="PS50975"/>
    </source>
</evidence>
<reference evidence="7" key="1">
    <citation type="submission" date="2016-10" db="EMBL/GenBank/DDBJ databases">
        <authorList>
            <person name="Benchimol M."/>
            <person name="Almeida L.G."/>
            <person name="Vasconcelos A.T."/>
            <person name="Perreira-Neves A."/>
            <person name="Rosa I.A."/>
            <person name="Tasca T."/>
            <person name="Bogo M.R."/>
            <person name="de Souza W."/>
        </authorList>
    </citation>
    <scope>NUCLEOTIDE SEQUENCE [LARGE SCALE GENOMIC DNA]</scope>
    <source>
        <strain evidence="7">K</strain>
    </source>
</reference>
<dbReference type="GeneID" id="94837392"/>
<organism evidence="7 8">
    <name type="scientific">Tritrichomonas foetus</name>
    <dbReference type="NCBI Taxonomy" id="1144522"/>
    <lineage>
        <taxon>Eukaryota</taxon>
        <taxon>Metamonada</taxon>
        <taxon>Parabasalia</taxon>
        <taxon>Tritrichomonadida</taxon>
        <taxon>Tritrichomonadidae</taxon>
        <taxon>Tritrichomonas</taxon>
    </lineage>
</organism>
<dbReference type="InterPro" id="IPR004344">
    <property type="entry name" value="TTL/TTLL_fam"/>
</dbReference>
<evidence type="ECO:0000256" key="3">
    <source>
        <dbReference type="ARBA" id="ARBA00022840"/>
    </source>
</evidence>
<feature type="compositionally biased region" description="Polar residues" evidence="5">
    <location>
        <begin position="430"/>
        <end position="451"/>
    </location>
</feature>
<accession>A0A1J4KHF1</accession>
<comment type="caution">
    <text evidence="7">The sequence shown here is derived from an EMBL/GenBank/DDBJ whole genome shotgun (WGS) entry which is preliminary data.</text>
</comment>
<dbReference type="InterPro" id="IPR011761">
    <property type="entry name" value="ATP-grasp"/>
</dbReference>
<sequence length="451" mass="52459">MMLPPKTKIDIQHVHYTVTKQALEELDLTQTKNDKSADIIWWDGFIQKDQFLKVLPHQRINKFPSMDVLCYKSSTFRFFNNMRTLYPKVYSFYPLTFILPAQFQDFQKEYLRHATKSNNPITWIFKPRAGCSGNGIRLVQNSFDVADSSYAGVIQRYVSPYLIDGYKFDFRLYIFVPTISPFTVYIYREGLARFCTNKYEPPSQENLGDMFCHLSNTSINVKNKNSRNSIIQFASRILTRIRKMDPRGRTLWAKIKYVVMLSMVAQYAQIIERIKMQENECKQHQINKQPNEENNENKYINNNNEINGKEPLPFEQRFFHILGIDIMVNEDCEPVVLELNDRPSMMVTFGMEQKLKTELNLEAMRMVSLDGKPPGPDVPTGKWEKIMPVDESTQLGIGLKRIMDRSLQTIKNESVTHTVLPKESLIKKSVPTSSRISPQPSEKSTLPSLYK</sequence>
<dbReference type="PANTHER" id="PTHR12241:SF154">
    <property type="entry name" value="TUBULIN POLYGLUTAMYLASE TTLL11"/>
    <property type="match status" value="1"/>
</dbReference>